<feature type="compositionally biased region" description="Pro residues" evidence="1">
    <location>
        <begin position="308"/>
        <end position="321"/>
    </location>
</feature>
<evidence type="ECO:0000313" key="4">
    <source>
        <dbReference type="EMBL" id="QDT21326.1"/>
    </source>
</evidence>
<feature type="transmembrane region" description="Helical" evidence="2">
    <location>
        <begin position="423"/>
        <end position="443"/>
    </location>
</feature>
<feature type="transmembrane region" description="Helical" evidence="2">
    <location>
        <begin position="555"/>
        <end position="573"/>
    </location>
</feature>
<dbReference type="EMBL" id="CP036266">
    <property type="protein sequence ID" value="QDT21326.1"/>
    <property type="molecule type" value="Genomic_DNA"/>
</dbReference>
<evidence type="ECO:0000313" key="5">
    <source>
        <dbReference type="Proteomes" id="UP000320421"/>
    </source>
</evidence>
<dbReference type="OrthoDB" id="9798180at2"/>
<dbReference type="AlphaFoldDB" id="A0A517PPM3"/>
<keyword evidence="3" id="KW-0732">Signal</keyword>
<feature type="transmembrane region" description="Helical" evidence="2">
    <location>
        <begin position="353"/>
        <end position="376"/>
    </location>
</feature>
<keyword evidence="2" id="KW-0472">Membrane</keyword>
<accession>A0A517PPM3</accession>
<feature type="chain" id="PRO_5022218253" evidence="3">
    <location>
        <begin position="36"/>
        <end position="579"/>
    </location>
</feature>
<feature type="compositionally biased region" description="Pro residues" evidence="1">
    <location>
        <begin position="288"/>
        <end position="301"/>
    </location>
</feature>
<dbReference type="Proteomes" id="UP000320421">
    <property type="component" value="Chromosome"/>
</dbReference>
<feature type="transmembrane region" description="Helical" evidence="2">
    <location>
        <begin position="474"/>
        <end position="499"/>
    </location>
</feature>
<dbReference type="PROSITE" id="PS51354">
    <property type="entry name" value="GLUTAREDOXIN_2"/>
    <property type="match status" value="1"/>
</dbReference>
<feature type="region of interest" description="Disordered" evidence="1">
    <location>
        <begin position="231"/>
        <end position="250"/>
    </location>
</feature>
<feature type="transmembrane region" description="Helical" evidence="2">
    <location>
        <begin position="388"/>
        <end position="411"/>
    </location>
</feature>
<reference evidence="4 5" key="1">
    <citation type="submission" date="2019-02" db="EMBL/GenBank/DDBJ databases">
        <title>Deep-cultivation of Planctomycetes and their phenomic and genomic characterization uncovers novel biology.</title>
        <authorList>
            <person name="Wiegand S."/>
            <person name="Jogler M."/>
            <person name="Boedeker C."/>
            <person name="Pinto D."/>
            <person name="Vollmers J."/>
            <person name="Rivas-Marin E."/>
            <person name="Kohn T."/>
            <person name="Peeters S.H."/>
            <person name="Heuer A."/>
            <person name="Rast P."/>
            <person name="Oberbeckmann S."/>
            <person name="Bunk B."/>
            <person name="Jeske O."/>
            <person name="Meyerdierks A."/>
            <person name="Storesund J.E."/>
            <person name="Kallscheuer N."/>
            <person name="Luecker S."/>
            <person name="Lage O.M."/>
            <person name="Pohl T."/>
            <person name="Merkel B.J."/>
            <person name="Hornburger P."/>
            <person name="Mueller R.-W."/>
            <person name="Bruemmer F."/>
            <person name="Labrenz M."/>
            <person name="Spormann A.M."/>
            <person name="Op den Camp H."/>
            <person name="Overmann J."/>
            <person name="Amann R."/>
            <person name="Jetten M.S.M."/>
            <person name="Mascher T."/>
            <person name="Medema M.H."/>
            <person name="Devos D.P."/>
            <person name="Kaster A.-K."/>
            <person name="Ovreas L."/>
            <person name="Rohde M."/>
            <person name="Galperin M.Y."/>
            <person name="Jogler C."/>
        </authorList>
    </citation>
    <scope>NUCLEOTIDE SEQUENCE [LARGE SCALE GENOMIC DNA]</scope>
    <source>
        <strain evidence="4 5">HG66A1</strain>
    </source>
</reference>
<feature type="region of interest" description="Disordered" evidence="1">
    <location>
        <begin position="279"/>
        <end position="321"/>
    </location>
</feature>
<feature type="compositionally biased region" description="Basic and acidic residues" evidence="1">
    <location>
        <begin position="231"/>
        <end position="240"/>
    </location>
</feature>
<dbReference type="Gene3D" id="3.40.30.10">
    <property type="entry name" value="Glutaredoxin"/>
    <property type="match status" value="2"/>
</dbReference>
<proteinExistence type="predicted"/>
<protein>
    <submittedName>
        <fullName evidence="4">Glutaredoxin</fullName>
    </submittedName>
</protein>
<keyword evidence="2" id="KW-0812">Transmembrane</keyword>
<dbReference type="SUPFAM" id="SSF52833">
    <property type="entry name" value="Thioredoxin-like"/>
    <property type="match status" value="1"/>
</dbReference>
<keyword evidence="5" id="KW-1185">Reference proteome</keyword>
<name>A0A517PPM3_9PLAN</name>
<dbReference type="InterPro" id="IPR036249">
    <property type="entry name" value="Thioredoxin-like_sf"/>
</dbReference>
<evidence type="ECO:0000256" key="3">
    <source>
        <dbReference type="SAM" id="SignalP"/>
    </source>
</evidence>
<keyword evidence="2" id="KW-1133">Transmembrane helix</keyword>
<dbReference type="RefSeq" id="WP_145185483.1">
    <property type="nucleotide sequence ID" value="NZ_CP036266.1"/>
</dbReference>
<sequence precursor="true">MRNDFSIFNVRLNQLLRLIVPCLLCLFSYSSPALAESNLLQDDPKRCAVIELFIRNDCEDCPEVVKRVEEYAEKNGRIRLHIHNLDESKKHEERYQQILQYFQLKEATLPAAYGCNSLLSKLKPDESTDRRLDSLLTVTAYVRSGCSKCAAAKEFIAGLKQRYPVFKFKEHDLVSSSEARVKVQELSQRYRKQAVSVPVIHLCNKLMIGWTGEATTGEEMESTLKYWTSECPEKEKKEDQESSLEQRLLPETVDTATAAVSHAGNSEFLMISFVADPGEADAAEDDPLPPIPGNDPLPPIPGGSAVAPPIPGGEPPPPVIDGGPPIPVPAQEKDTIEVPLLGELSRSRLGMPAFTFLIGLVDGFNPCAMWVLLFLLSLLVNLKSRAKIVAVAGTFVLISGLAYFAFMAAWLNVFLLIGYLRPVQLLLGIFATLVGLIHIKDFFAFKKGISLSIPEWAKPGLYARMRRVVNAESLTGAIIGASILAVLVNIIELLCTAGLPALYTEILTMQNYPPWKTYAYLALYNVAYMLDDTIMVTIVVVTLGKHKLQEDQGRYLKLFSGVVILILGLILIIKPSLLL</sequence>
<evidence type="ECO:0000256" key="1">
    <source>
        <dbReference type="SAM" id="MobiDB-lite"/>
    </source>
</evidence>
<organism evidence="4 5">
    <name type="scientific">Gimesia chilikensis</name>
    <dbReference type="NCBI Taxonomy" id="2605989"/>
    <lineage>
        <taxon>Bacteria</taxon>
        <taxon>Pseudomonadati</taxon>
        <taxon>Planctomycetota</taxon>
        <taxon>Planctomycetia</taxon>
        <taxon>Planctomycetales</taxon>
        <taxon>Planctomycetaceae</taxon>
        <taxon>Gimesia</taxon>
    </lineage>
</organism>
<feature type="transmembrane region" description="Helical" evidence="2">
    <location>
        <begin position="519"/>
        <end position="543"/>
    </location>
</feature>
<feature type="signal peptide" evidence="3">
    <location>
        <begin position="1"/>
        <end position="35"/>
    </location>
</feature>
<gene>
    <name evidence="4" type="ORF">HG66A1_31250</name>
</gene>
<evidence type="ECO:0000256" key="2">
    <source>
        <dbReference type="SAM" id="Phobius"/>
    </source>
</evidence>